<gene>
    <name evidence="1" type="ORF">SPIRO4BDMA_50998</name>
</gene>
<organism evidence="1">
    <name type="scientific">uncultured spirochete</name>
    <dbReference type="NCBI Taxonomy" id="156406"/>
    <lineage>
        <taxon>Bacteria</taxon>
        <taxon>Pseudomonadati</taxon>
        <taxon>Spirochaetota</taxon>
        <taxon>Spirochaetia</taxon>
        <taxon>Spirochaetales</taxon>
        <taxon>environmental samples</taxon>
    </lineage>
</organism>
<dbReference type="AlphaFoldDB" id="A0A3P3XU87"/>
<reference evidence="1" key="1">
    <citation type="submission" date="2017-02" db="EMBL/GenBank/DDBJ databases">
        <authorList>
            <person name="Regsiter A."/>
            <person name="William W."/>
        </authorList>
    </citation>
    <scope>NUCLEOTIDE SEQUENCE</scope>
    <source>
        <strain evidence="1">BdmA 4</strain>
    </source>
</reference>
<evidence type="ECO:0000313" key="1">
    <source>
        <dbReference type="EMBL" id="SLM19483.1"/>
    </source>
</evidence>
<accession>A0A3P3XU87</accession>
<proteinExistence type="predicted"/>
<name>A0A3P3XU87_9SPIR</name>
<sequence length="50" mass="5585">MSQRHDIVHEAEISAFCDPEFVFLNINDPASFETAPGKAARHGLFRNAQV</sequence>
<protein>
    <submittedName>
        <fullName evidence="1">Uncharacterized protein</fullName>
    </submittedName>
</protein>
<dbReference type="EMBL" id="FWDO01000005">
    <property type="protein sequence ID" value="SLM19483.1"/>
    <property type="molecule type" value="Genomic_DNA"/>
</dbReference>